<dbReference type="PROSITE" id="PS00138">
    <property type="entry name" value="SUBTILASE_SER"/>
    <property type="match status" value="1"/>
</dbReference>
<feature type="signal peptide" evidence="12">
    <location>
        <begin position="1"/>
        <end position="35"/>
    </location>
</feature>
<dbReference type="EMBL" id="SMKQ01000034">
    <property type="protein sequence ID" value="TDD49060.1"/>
    <property type="molecule type" value="Genomic_DNA"/>
</dbReference>
<dbReference type="Proteomes" id="UP000295302">
    <property type="component" value="Unassembled WGS sequence"/>
</dbReference>
<evidence type="ECO:0000256" key="9">
    <source>
        <dbReference type="PROSITE-ProRule" id="PRU01240"/>
    </source>
</evidence>
<dbReference type="RefSeq" id="WP_132612678.1">
    <property type="nucleotide sequence ID" value="NZ_SMKQ01000034.1"/>
</dbReference>
<feature type="region of interest" description="Disordered" evidence="11">
    <location>
        <begin position="257"/>
        <end position="280"/>
    </location>
</feature>
<keyword evidence="16" id="KW-1185">Reference proteome</keyword>
<comment type="caution">
    <text evidence="15">The sequence shown here is derived from an EMBL/GenBank/DDBJ whole genome shotgun (WGS) entry which is preliminary data.</text>
</comment>
<feature type="active site" description="Charge relay system" evidence="8 9">
    <location>
        <position position="236"/>
    </location>
</feature>
<evidence type="ECO:0000256" key="7">
    <source>
        <dbReference type="ARBA" id="ARBA00022825"/>
    </source>
</evidence>
<dbReference type="InterPro" id="IPR022398">
    <property type="entry name" value="Peptidase_S8_His-AS"/>
</dbReference>
<dbReference type="PROSITE" id="PS00137">
    <property type="entry name" value="SUBTILASE_HIS"/>
    <property type="match status" value="1"/>
</dbReference>
<evidence type="ECO:0000256" key="11">
    <source>
        <dbReference type="SAM" id="MobiDB-lite"/>
    </source>
</evidence>
<dbReference type="InterPro" id="IPR003137">
    <property type="entry name" value="PA_domain"/>
</dbReference>
<evidence type="ECO:0000256" key="12">
    <source>
        <dbReference type="SAM" id="SignalP"/>
    </source>
</evidence>
<feature type="active site" description="Charge relay system" evidence="8 9">
    <location>
        <position position="268"/>
    </location>
</feature>
<evidence type="ECO:0000256" key="2">
    <source>
        <dbReference type="ARBA" id="ARBA00022512"/>
    </source>
</evidence>
<organism evidence="15 16">
    <name type="scientific">Nonomuraea terrae</name>
    <dbReference type="NCBI Taxonomy" id="2530383"/>
    <lineage>
        <taxon>Bacteria</taxon>
        <taxon>Bacillati</taxon>
        <taxon>Actinomycetota</taxon>
        <taxon>Actinomycetes</taxon>
        <taxon>Streptosporangiales</taxon>
        <taxon>Streptosporangiaceae</taxon>
        <taxon>Nonomuraea</taxon>
    </lineage>
</organism>
<gene>
    <name evidence="15" type="ORF">E1286_14595</name>
</gene>
<dbReference type="PROSITE" id="PS51892">
    <property type="entry name" value="SUBTILASE"/>
    <property type="match status" value="1"/>
</dbReference>
<sequence>MLRGSGRLGRWRRRTVMAVSGAMAASLLTVPGAYASTAPPVTFTGEAVSDEITLITGDRVRVRALDGEHSTVSVTPAPRADGSVPSFQVLETERGTTVIPDDVAALVPERLDTELFNVSALAEQGVGAAIPLIFTYAGNATKAAVPGVEQVRTLESIGGAGVTLAASDAAGFGAELTKLASPSPQTRASGPLAGVSKIWLDREVKPDLTESVPQIGAPEAWAAGYDGAGTTVAVLDTGVDAAHPDLAGKIADQRDFTGENATGDPHGHGTHVASTIAGTGADGGKGVAPGATVLNGRVLGGDGQGQLSWVIDGMEWAAAEKHADVVNMSLSSSEAGGPLTEALGRLTGQYGTLFVVAAGNDGCDACVGSPGDAPEALTVGAVDKQDQLADFSSRGPIVADQSVKPDVTAPGVSITAAKTGGGQVAMSGTSMATPHVAGAAALLSQARPGITGGELKSLLMATARPGADIPVDAQGTGRIDVPAALASTVVASAGSLHFGRVTVGEEKTLAIGYRNLGQAPAELRLSSGDGFTVEPATLTVPAGGTAEAKVTVKAGEEGTLRQELTASGVRTLLTAAVEDKRVELRVRGIARDGRDARGGFTVLNLDEGTLVGRQLPGDPAQPCSYDRFGSGTCLMVKPGTYAVLGHIFTMPATQDSTASGKPLHESLVGDPQMEITGNTEVVLDARKAVEVEVETPDHPTKRNTGAAAAIQWYRAGEQGMALRGGTHISPGGQIEERLFVQPTEKVTKGTFVVSTRWRLTAPEITLTTPGLRLDPQYVDPVQFSDYATEFPRLDGTRPLLAVDAGRGTPEEIKARNLRGRLAVIRRTDGVPVSTQSNAAAAAGAAMVAVYSDKPGADVTTGGNRVKLTVPTVRLTHEEGLKLVERLRRLPVPIVAEGIVASPYVYDLYLREQGRVRDSLKYVVRSRPQARIETDFHSQLADDVMVNEARFVFEPWDELSISTNHPMAKTPRTRIDYVTPDPELRWTSSAGAPERHYNTLWPHTPTPLVELSSPELRPYEKGERISRTAFKQPLLPGVNPRDPLRREGDLLLLSMQGFVDAEGNYGSAFSSDYDNGMKTDFRLYQGDTLLWQTNYLPAGGGDLRPEKDTYRIEYELANEAVWAKMSTRTKGVWTFSSEHAEGTTVIPLLLAAFDAPVDLKNRAGSRKLGLSLRHQEGAEQSAIKDVSLEVSYDDGATWKPTRLRDKGERSWETTLGGRSPSGFVSLRLNASDVNGNTLSQEVIRAYALR</sequence>
<dbReference type="SUPFAM" id="SSF52743">
    <property type="entry name" value="Subtilisin-like"/>
    <property type="match status" value="1"/>
</dbReference>
<dbReference type="GO" id="GO:0005975">
    <property type="term" value="P:carbohydrate metabolic process"/>
    <property type="evidence" value="ECO:0007669"/>
    <property type="project" value="UniProtKB-ARBA"/>
</dbReference>
<dbReference type="Pfam" id="PF00082">
    <property type="entry name" value="Peptidase_S8"/>
    <property type="match status" value="1"/>
</dbReference>
<evidence type="ECO:0000313" key="16">
    <source>
        <dbReference type="Proteomes" id="UP000295302"/>
    </source>
</evidence>
<name>A0A4R4YW02_9ACTN</name>
<dbReference type="InterPro" id="IPR000209">
    <property type="entry name" value="Peptidase_S8/S53_dom"/>
</dbReference>
<keyword evidence="2" id="KW-0134">Cell wall</keyword>
<keyword evidence="3" id="KW-0964">Secreted</keyword>
<dbReference type="PANTHER" id="PTHR43806">
    <property type="entry name" value="PEPTIDASE S8"/>
    <property type="match status" value="1"/>
</dbReference>
<evidence type="ECO:0000256" key="1">
    <source>
        <dbReference type="ARBA" id="ARBA00011073"/>
    </source>
</evidence>
<dbReference type="InterPro" id="IPR013783">
    <property type="entry name" value="Ig-like_fold"/>
</dbReference>
<evidence type="ECO:0000259" key="13">
    <source>
        <dbReference type="Pfam" id="PF00082"/>
    </source>
</evidence>
<evidence type="ECO:0000256" key="8">
    <source>
        <dbReference type="PIRSR" id="PIRSR615500-1"/>
    </source>
</evidence>
<reference evidence="15 16" key="1">
    <citation type="submission" date="2019-03" db="EMBL/GenBank/DDBJ databases">
        <title>Draft genome sequences of novel Actinobacteria.</title>
        <authorList>
            <person name="Sahin N."/>
            <person name="Ay H."/>
            <person name="Saygin H."/>
        </authorList>
    </citation>
    <scope>NUCLEOTIDE SEQUENCE [LARGE SCALE GENOMIC DNA]</scope>
    <source>
        <strain evidence="15 16">CH32</strain>
    </source>
</reference>
<dbReference type="Gene3D" id="3.50.30.30">
    <property type="match status" value="1"/>
</dbReference>
<keyword evidence="6 9" id="KW-0378">Hydrolase</keyword>
<dbReference type="InterPro" id="IPR023828">
    <property type="entry name" value="Peptidase_S8_Ser-AS"/>
</dbReference>
<dbReference type="PANTHER" id="PTHR43806:SF11">
    <property type="entry name" value="CEREVISIN-RELATED"/>
    <property type="match status" value="1"/>
</dbReference>
<feature type="domain" description="PA" evidence="14">
    <location>
        <begin position="803"/>
        <end position="882"/>
    </location>
</feature>
<dbReference type="InterPro" id="IPR023827">
    <property type="entry name" value="Peptidase_S8_Asp-AS"/>
</dbReference>
<feature type="domain" description="Peptidase S8/S53" evidence="13">
    <location>
        <begin position="227"/>
        <end position="476"/>
    </location>
</feature>
<keyword evidence="4 9" id="KW-0645">Protease</keyword>
<dbReference type="PROSITE" id="PS00136">
    <property type="entry name" value="SUBTILASE_ASP"/>
    <property type="match status" value="1"/>
</dbReference>
<dbReference type="OrthoDB" id="614750at2"/>
<dbReference type="Pfam" id="PF02225">
    <property type="entry name" value="PA"/>
    <property type="match status" value="1"/>
</dbReference>
<dbReference type="InterPro" id="IPR015500">
    <property type="entry name" value="Peptidase_S8_subtilisin-rel"/>
</dbReference>
<dbReference type="Gene3D" id="3.40.50.200">
    <property type="entry name" value="Peptidase S8/S53 domain"/>
    <property type="match status" value="1"/>
</dbReference>
<evidence type="ECO:0000313" key="15">
    <source>
        <dbReference type="EMBL" id="TDD49060.1"/>
    </source>
</evidence>
<keyword evidence="5 12" id="KW-0732">Signal</keyword>
<proteinExistence type="inferred from homology"/>
<dbReference type="InterPro" id="IPR050131">
    <property type="entry name" value="Peptidase_S8_subtilisin-like"/>
</dbReference>
<dbReference type="PRINTS" id="PR00723">
    <property type="entry name" value="SUBTILISIN"/>
</dbReference>
<accession>A0A4R4YW02</accession>
<dbReference type="SUPFAM" id="SSF52025">
    <property type="entry name" value="PA domain"/>
    <property type="match status" value="1"/>
</dbReference>
<evidence type="ECO:0000256" key="6">
    <source>
        <dbReference type="ARBA" id="ARBA00022801"/>
    </source>
</evidence>
<evidence type="ECO:0000256" key="5">
    <source>
        <dbReference type="ARBA" id="ARBA00022729"/>
    </source>
</evidence>
<dbReference type="Gene3D" id="2.60.40.10">
    <property type="entry name" value="Immunoglobulins"/>
    <property type="match status" value="1"/>
</dbReference>
<evidence type="ECO:0000259" key="14">
    <source>
        <dbReference type="Pfam" id="PF02225"/>
    </source>
</evidence>
<keyword evidence="7 9" id="KW-0720">Serine protease</keyword>
<evidence type="ECO:0000256" key="4">
    <source>
        <dbReference type="ARBA" id="ARBA00022670"/>
    </source>
</evidence>
<feature type="chain" id="PRO_5020578902" evidence="12">
    <location>
        <begin position="36"/>
        <end position="1248"/>
    </location>
</feature>
<dbReference type="InterPro" id="IPR036852">
    <property type="entry name" value="Peptidase_S8/S53_dom_sf"/>
</dbReference>
<dbReference type="InterPro" id="IPR046450">
    <property type="entry name" value="PA_dom_sf"/>
</dbReference>
<dbReference type="GO" id="GO:0006508">
    <property type="term" value="P:proteolysis"/>
    <property type="evidence" value="ECO:0007669"/>
    <property type="project" value="UniProtKB-KW"/>
</dbReference>
<protein>
    <submittedName>
        <fullName evidence="15">Serine protease</fullName>
    </submittedName>
</protein>
<dbReference type="GO" id="GO:0004252">
    <property type="term" value="F:serine-type endopeptidase activity"/>
    <property type="evidence" value="ECO:0007669"/>
    <property type="project" value="UniProtKB-UniRule"/>
</dbReference>
<feature type="active site" description="Charge relay system" evidence="8 9">
    <location>
        <position position="430"/>
    </location>
</feature>
<dbReference type="AlphaFoldDB" id="A0A4R4YW02"/>
<comment type="similarity">
    <text evidence="1 9 10">Belongs to the peptidase S8 family.</text>
</comment>
<evidence type="ECO:0000256" key="3">
    <source>
        <dbReference type="ARBA" id="ARBA00022525"/>
    </source>
</evidence>
<evidence type="ECO:0000256" key="10">
    <source>
        <dbReference type="RuleBase" id="RU003355"/>
    </source>
</evidence>